<dbReference type="InterPro" id="IPR000409">
    <property type="entry name" value="BEACH_dom"/>
</dbReference>
<dbReference type="SUPFAM" id="SSF50978">
    <property type="entry name" value="WD40 repeat-like"/>
    <property type="match status" value="1"/>
</dbReference>
<sequence length="2474" mass="284737">MTVPDEFEYVEKVFNLSKFEPNPPLPPSFSNLVPVYHHSVFKTPNPKEEQLRNALHLNFNDRYSALSMIIENKQRFTMSEVNSMYIIQFILQSISPPFLNSLDIIDADFLIYLMHLLSFVRKLINNLNSSKGIPLSPNNKYSTSNHTFNSSSSSNSDLNLLPISKSKSQFSENLAIHQPHNNKMQKKPYKELLYASFYFLYKKIVNHPQSIKIYPDLTKFLKKMTIEHDDDIKKTEKGNKKSYDKPFYFTELHCLCCKNLLDQLIKSPDENAMIIAKNQIGYILDFFKENFVSKVVFTSDLQSKSIITDVYKQTEIFLNETPKSNPELLDSKLTYFNDLRYALFSLCLSFNLIFKVQFTQVISILPPIISNPPIISQEEIEMKTKSYSQLVIKTPLETITDPNDNEEPISFDTFTCPEMKSIDSLISTIDHPMRSIIENLSNQPEEMHLILIKLIIEYGAEQISIQNDINLQILLFILLKNLSSYVETASSFFESKSKASLFFTKSLFNPAVTIFNRPKSTMIMARFLIITMFKILIDNSNDCSFYLNVLLNFLNKMLAYPEMFSEFFFFAHSVFIQYINNPNEYQEVILNCSAQILIFQQTAKFCNAENHREFRSLTFNTLQLIINSIHQTLPVNDLVDNLLSLLFEKSVSNVSCQVLRKYMQLFKMSNILVTKELFEKFMKMVSVCKTDVKTFNPVLEELLDILYDFASDMQPPNLNSLIQSGFFNSIRNIIFLEDVSIDAIADSMKLVHLSPQTEADSPFSEYSKIISKQKMTQKMLEAVMICISDNVQLFVGIRNPKAIPLIFPFLNSDHFCITFLKKLFECIENSIPDSIIISKYQLVTNIINALKDDSSEELFEIVLKIVLKVFPQITSRKDLLSFFNLLSPRTEGSDESHPTKCRRCKHAPMILDTLSKIISQNPMTFRSVLQVTPNKGTIIIPSIHPKNYSNGFMFCFHMMVTNFKGVYDGLLLFKLTSIVSGVYLSCILQKDKIIFSVAKNMGVTIDVGIPVNEWFRLSISFRSWGNIYVLLNGNLAGITCISKIEWTEFFNKNVLFGAGIGFVECQLSRFAIFENHPTLNKDFNITDIQAIYNIATFIIDSQSYFVDESNEKYQLYNISARSEPNTSFTFDGTLFTGISNFNLTFTYSKGLSFILSLFSQIVFDVSDEEKNSTETFLLKLFDILCILIQTNNNIQKPLCNMKGFEIISNFLYRAIEKKNISMNSNVSAAIFKIHPYLKNEDLRISYTQSLLLNFDLWKEASSQVFDGLIGELLETSVMTPIIMKTRLKPQIIIAIIKKVNKSPIATKEILDKLYQLLLASMSQYVEKDDILSFLNLMKLSYESQIELKKYLAVLYQFVTKNPQHQDLIGSTLLTTDWLIQYYRFPKIQKILVGSFARLNLTVFSRFFLKNIELASKRTETENNNLLFKLCCYLVGLRSEINDNEECNLMKLIDKEKEWKISEWLLPACISVSFFVSNEVATNFSTFLNTLFSSNDNLMKIKMTMTPLTLFFILCFAIFRTPTVIDFLTVLLTSDSSLCANCFIMVDLIEAVLKCDFSEFLRLLALKIIIVVFSRDFEGFRQQFLDIIIDYISFRPRTKYSKTAEQVSFPLLLEEIHKNSNINVPPVTFYLNRDSKGNWPDLVLVVKLVTLLPQVIIQQANNNKNIDLSRFMILLSFACHHLIETPKEIPEGLDSFVRLVSPESKLWAPILYQVSLHARDFEKAELFMKTFSQQLFPSIELYVEQGTLFQNFISQCSYIVPNNSIIIQMLSSYEFVKKEESKIDNDNENVKPEDEALILLNKMNHCLLIGYEYEWLKIKRALSYETLSLEDDKKDMNSLTRINYFDYQMRPFISTGLSTLTSFLSSDEENVQNDVGKQIIEFNNKLSKFMSFNDPANNRDSIFSVDCHRIIFDKTIDGRLFLFLDHLKFFTNSLKILIIHPCQLHHFYFFGDTFQFFLQNHKCFLFKFDNNEEAGKFVTTLQKTKFLQEVKNNFSLSSTITTKWLDYEINNFDYLLWLNFNNGRSFFLLDKYPIFPEIDDNGNIINDDIKTNEKVDLNDVEGQNRPEKFFNIPGKPDIVNKNRKILENEKVSVSLHSWIEKAFGLVNHVQRKKNFTMPQSRSNITIINLSSPVVDFYTIGGTIGTSLTYALLSDGSVRCFSLENDILEESKATPNNEQNIEKDVKKKRRQSKLGLAIGTSPDKIQGETQVKNKSVGKINSNFGLVTFMSNKFFFTYGQLIGLFDFLNEIKDPNQRLFVIRSEQTVAPITAVSSCHNLVITGAEDGSVTLWNVVNKEPLFKDVLIVNKLSSICSICINVMFGVVTFCDVKGMIVLARLTDLRLLAVSYVYNEEVDSSVMSLPKKIQMTDGLGYILVLTGRNEIVSFSSSLEKIKTMTYDVKIVDFCVMKSRSGIDYFAAVNENNNILVYNAFNLEFEMFVSTQPKPVRKIKYSNELGAFLLAMADSSFVICPFEIQ</sequence>
<dbReference type="EMBL" id="JAPFFF010000004">
    <property type="protein sequence ID" value="KAK8891440.1"/>
    <property type="molecule type" value="Genomic_DNA"/>
</dbReference>
<evidence type="ECO:0000259" key="2">
    <source>
        <dbReference type="Pfam" id="PF02138"/>
    </source>
</evidence>
<dbReference type="PANTHER" id="PTHR13743">
    <property type="entry name" value="BEIGE/BEACH-RELATED"/>
    <property type="match status" value="1"/>
</dbReference>
<organism evidence="3 4">
    <name type="scientific">Tritrichomonas musculus</name>
    <dbReference type="NCBI Taxonomy" id="1915356"/>
    <lineage>
        <taxon>Eukaryota</taxon>
        <taxon>Metamonada</taxon>
        <taxon>Parabasalia</taxon>
        <taxon>Tritrichomonadida</taxon>
        <taxon>Tritrichomonadidae</taxon>
        <taxon>Tritrichomonas</taxon>
    </lineage>
</organism>
<feature type="repeat" description="WD" evidence="1">
    <location>
        <begin position="2275"/>
        <end position="2299"/>
    </location>
</feature>
<dbReference type="Proteomes" id="UP001470230">
    <property type="component" value="Unassembled WGS sequence"/>
</dbReference>
<dbReference type="SUPFAM" id="SSF81837">
    <property type="entry name" value="BEACH domain"/>
    <property type="match status" value="1"/>
</dbReference>
<protein>
    <recommendedName>
        <fullName evidence="2">BEACH domain-containing protein</fullName>
    </recommendedName>
</protein>
<dbReference type="InterPro" id="IPR001680">
    <property type="entry name" value="WD40_rpt"/>
</dbReference>
<dbReference type="InterPro" id="IPR050865">
    <property type="entry name" value="BEACH_Domain"/>
</dbReference>
<name>A0ABR2KNA1_9EUKA</name>
<keyword evidence="1" id="KW-0853">WD repeat</keyword>
<evidence type="ECO:0000313" key="4">
    <source>
        <dbReference type="Proteomes" id="UP001470230"/>
    </source>
</evidence>
<feature type="domain" description="BEACH" evidence="2">
    <location>
        <begin position="2002"/>
        <end position="2038"/>
    </location>
</feature>
<dbReference type="PANTHER" id="PTHR13743:SF112">
    <property type="entry name" value="BEACH DOMAIN-CONTAINING PROTEIN"/>
    <property type="match status" value="1"/>
</dbReference>
<evidence type="ECO:0000313" key="3">
    <source>
        <dbReference type="EMBL" id="KAK8891440.1"/>
    </source>
</evidence>
<proteinExistence type="predicted"/>
<accession>A0ABR2KNA1</accession>
<reference evidence="3 4" key="1">
    <citation type="submission" date="2024-04" db="EMBL/GenBank/DDBJ databases">
        <title>Tritrichomonas musculus Genome.</title>
        <authorList>
            <person name="Alves-Ferreira E."/>
            <person name="Grigg M."/>
            <person name="Lorenzi H."/>
            <person name="Galac M."/>
        </authorList>
    </citation>
    <scope>NUCLEOTIDE SEQUENCE [LARGE SCALE GENOMIC DNA]</scope>
    <source>
        <strain evidence="3 4">EAF2021</strain>
    </source>
</reference>
<gene>
    <name evidence="3" type="ORF">M9Y10_028649</name>
</gene>
<evidence type="ECO:0000256" key="1">
    <source>
        <dbReference type="PROSITE-ProRule" id="PRU00221"/>
    </source>
</evidence>
<dbReference type="Gene3D" id="2.130.10.10">
    <property type="entry name" value="YVTN repeat-like/Quinoprotein amine dehydrogenase"/>
    <property type="match status" value="1"/>
</dbReference>
<dbReference type="Pfam" id="PF02138">
    <property type="entry name" value="Beach"/>
    <property type="match status" value="1"/>
</dbReference>
<dbReference type="InterPro" id="IPR015943">
    <property type="entry name" value="WD40/YVTN_repeat-like_dom_sf"/>
</dbReference>
<keyword evidence="4" id="KW-1185">Reference proteome</keyword>
<dbReference type="InterPro" id="IPR036322">
    <property type="entry name" value="WD40_repeat_dom_sf"/>
</dbReference>
<dbReference type="PROSITE" id="PS50082">
    <property type="entry name" value="WD_REPEATS_2"/>
    <property type="match status" value="1"/>
</dbReference>
<dbReference type="Gene3D" id="1.10.1540.10">
    <property type="entry name" value="BEACH domain"/>
    <property type="match status" value="1"/>
</dbReference>
<dbReference type="InterPro" id="IPR036372">
    <property type="entry name" value="BEACH_dom_sf"/>
</dbReference>
<comment type="caution">
    <text evidence="3">The sequence shown here is derived from an EMBL/GenBank/DDBJ whole genome shotgun (WGS) entry which is preliminary data.</text>
</comment>